<accession>A0A9Q0JSH2</accession>
<dbReference type="PANTHER" id="PTHR10992:SF1066">
    <property type="entry name" value="METHYL JASMONATE ESTERASE 1"/>
    <property type="match status" value="1"/>
</dbReference>
<dbReference type="InterPro" id="IPR000073">
    <property type="entry name" value="AB_hydrolase_1"/>
</dbReference>
<dbReference type="Gene3D" id="3.40.50.1820">
    <property type="entry name" value="alpha/beta hydrolase"/>
    <property type="match status" value="1"/>
</dbReference>
<dbReference type="PANTHER" id="PTHR10992">
    <property type="entry name" value="METHYLESTERASE FAMILY MEMBER"/>
    <property type="match status" value="1"/>
</dbReference>
<dbReference type="GO" id="GO:0080032">
    <property type="term" value="F:methyl jasmonate esterase activity"/>
    <property type="evidence" value="ECO:0007669"/>
    <property type="project" value="TreeGrafter"/>
</dbReference>
<feature type="domain" description="AB hydrolase-1" evidence="1">
    <location>
        <begin position="11"/>
        <end position="240"/>
    </location>
</feature>
<dbReference type="OrthoDB" id="408373at2759"/>
<dbReference type="GO" id="GO:0009694">
    <property type="term" value="P:jasmonic acid metabolic process"/>
    <property type="evidence" value="ECO:0007669"/>
    <property type="project" value="TreeGrafter"/>
</dbReference>
<organism evidence="2 3">
    <name type="scientific">Protea cynaroides</name>
    <dbReference type="NCBI Taxonomy" id="273540"/>
    <lineage>
        <taxon>Eukaryota</taxon>
        <taxon>Viridiplantae</taxon>
        <taxon>Streptophyta</taxon>
        <taxon>Embryophyta</taxon>
        <taxon>Tracheophyta</taxon>
        <taxon>Spermatophyta</taxon>
        <taxon>Magnoliopsida</taxon>
        <taxon>Proteales</taxon>
        <taxon>Proteaceae</taxon>
        <taxon>Protea</taxon>
    </lineage>
</organism>
<dbReference type="GO" id="GO:0080031">
    <property type="term" value="F:methyl salicylate esterase activity"/>
    <property type="evidence" value="ECO:0007669"/>
    <property type="project" value="TreeGrafter"/>
</dbReference>
<proteinExistence type="predicted"/>
<comment type="caution">
    <text evidence="2">The sequence shown here is derived from an EMBL/GenBank/DDBJ whole genome shotgun (WGS) entry which is preliminary data.</text>
</comment>
<dbReference type="GO" id="GO:0009696">
    <property type="term" value="P:salicylic acid metabolic process"/>
    <property type="evidence" value="ECO:0007669"/>
    <property type="project" value="TreeGrafter"/>
</dbReference>
<dbReference type="AlphaFoldDB" id="A0A9Q0JSH2"/>
<reference evidence="2" key="1">
    <citation type="journal article" date="2023" name="Plant J.">
        <title>The genome of the king protea, Protea cynaroides.</title>
        <authorList>
            <person name="Chang J."/>
            <person name="Duong T.A."/>
            <person name="Schoeman C."/>
            <person name="Ma X."/>
            <person name="Roodt D."/>
            <person name="Barker N."/>
            <person name="Li Z."/>
            <person name="Van de Peer Y."/>
            <person name="Mizrachi E."/>
        </authorList>
    </citation>
    <scope>NUCLEOTIDE SEQUENCE</scope>
    <source>
        <tissue evidence="2">Young leaves</tissue>
    </source>
</reference>
<dbReference type="InterPro" id="IPR045889">
    <property type="entry name" value="MES/HNL"/>
</dbReference>
<dbReference type="Proteomes" id="UP001141806">
    <property type="component" value="Unassembled WGS sequence"/>
</dbReference>
<dbReference type="SUPFAM" id="SSF53474">
    <property type="entry name" value="alpha/beta-Hydrolases"/>
    <property type="match status" value="1"/>
</dbReference>
<sequence>MEKNNEQKHFILVHGACNGAWCWFKLETLLTSAGYKVTSLDLATSGIDPKQVEDLHTIADYFEPLMELMASLPEGEKVILVGHSYNGLSIAVAMEKFPEKVSVAVFISAMMPSPTNSIVDIQGEFERLQAKPSMERKFGSSILPSRDTLAKQYEKSPPEDLTLATKLVRPLGSYGVEDMEKETAVSEEKYGSVTRVFILCDEDGVMKELLLWIIANSPPNEVVEIPGSDHMVMMSKPLELCNSLQKIAFKYS</sequence>
<dbReference type="EMBL" id="JAMYWD010000012">
    <property type="protein sequence ID" value="KAJ4950056.1"/>
    <property type="molecule type" value="Genomic_DNA"/>
</dbReference>
<dbReference type="InterPro" id="IPR029058">
    <property type="entry name" value="AB_hydrolase_fold"/>
</dbReference>
<gene>
    <name evidence="2" type="ORF">NE237_026888</name>
</gene>
<evidence type="ECO:0000259" key="1">
    <source>
        <dbReference type="Pfam" id="PF12697"/>
    </source>
</evidence>
<dbReference type="Pfam" id="PF12697">
    <property type="entry name" value="Abhydrolase_6"/>
    <property type="match status" value="1"/>
</dbReference>
<name>A0A9Q0JSH2_9MAGN</name>
<protein>
    <recommendedName>
        <fullName evidence="1">AB hydrolase-1 domain-containing protein</fullName>
    </recommendedName>
</protein>
<dbReference type="GO" id="GO:0080030">
    <property type="term" value="F:methyl indole-3-acetate esterase activity"/>
    <property type="evidence" value="ECO:0007669"/>
    <property type="project" value="TreeGrafter"/>
</dbReference>
<evidence type="ECO:0000313" key="3">
    <source>
        <dbReference type="Proteomes" id="UP001141806"/>
    </source>
</evidence>
<evidence type="ECO:0000313" key="2">
    <source>
        <dbReference type="EMBL" id="KAJ4950056.1"/>
    </source>
</evidence>
<keyword evidence="3" id="KW-1185">Reference proteome</keyword>